<dbReference type="Proteomes" id="UP001249851">
    <property type="component" value="Unassembled WGS sequence"/>
</dbReference>
<reference evidence="1" key="2">
    <citation type="journal article" date="2023" name="Science">
        <title>Genomic signatures of disease resistance in endangered staghorn corals.</title>
        <authorList>
            <person name="Vollmer S.V."/>
            <person name="Selwyn J.D."/>
            <person name="Despard B.A."/>
            <person name="Roesel C.L."/>
        </authorList>
    </citation>
    <scope>NUCLEOTIDE SEQUENCE</scope>
    <source>
        <strain evidence="1">K2</strain>
    </source>
</reference>
<gene>
    <name evidence="1" type="ORF">P5673_029526</name>
</gene>
<dbReference type="EMBL" id="JARQWQ010000118">
    <property type="protein sequence ID" value="KAK2549923.1"/>
    <property type="molecule type" value="Genomic_DNA"/>
</dbReference>
<accession>A0AAD9PVN3</accession>
<proteinExistence type="predicted"/>
<reference evidence="1" key="1">
    <citation type="journal article" date="2023" name="G3 (Bethesda)">
        <title>Whole genome assembly and annotation of the endangered Caribbean coral Acropora cervicornis.</title>
        <authorList>
            <person name="Selwyn J.D."/>
            <person name="Vollmer S.V."/>
        </authorList>
    </citation>
    <scope>NUCLEOTIDE SEQUENCE</scope>
    <source>
        <strain evidence="1">K2</strain>
    </source>
</reference>
<comment type="caution">
    <text evidence="1">The sequence shown here is derived from an EMBL/GenBank/DDBJ whole genome shotgun (WGS) entry which is preliminary data.</text>
</comment>
<protein>
    <submittedName>
        <fullName evidence="1">Uncharacterized protein</fullName>
    </submittedName>
</protein>
<sequence length="132" mass="15168">MKLLVAIVRLWHDGRVFLRHEYDRFFMDRFDAKVDVTGSEITSVSDTSFIVENGEVSILDNEDDQTSDSYGDTTLRELDEDLDDDSQLFPDSEEDMFYWSVKLKLCNLFLENKMLAYGALQDPGGGFMINTS</sequence>
<evidence type="ECO:0000313" key="1">
    <source>
        <dbReference type="EMBL" id="KAK2549923.1"/>
    </source>
</evidence>
<organism evidence="1 2">
    <name type="scientific">Acropora cervicornis</name>
    <name type="common">Staghorn coral</name>
    <dbReference type="NCBI Taxonomy" id="6130"/>
    <lineage>
        <taxon>Eukaryota</taxon>
        <taxon>Metazoa</taxon>
        <taxon>Cnidaria</taxon>
        <taxon>Anthozoa</taxon>
        <taxon>Hexacorallia</taxon>
        <taxon>Scleractinia</taxon>
        <taxon>Astrocoeniina</taxon>
        <taxon>Acroporidae</taxon>
        <taxon>Acropora</taxon>
    </lineage>
</organism>
<keyword evidence="2" id="KW-1185">Reference proteome</keyword>
<evidence type="ECO:0000313" key="2">
    <source>
        <dbReference type="Proteomes" id="UP001249851"/>
    </source>
</evidence>
<name>A0AAD9PVN3_ACRCE</name>
<dbReference type="AlphaFoldDB" id="A0AAD9PVN3"/>